<name>A0A8I7BI40_HORVV</name>
<proteinExistence type="predicted"/>
<dbReference type="AlphaFoldDB" id="A0A8I7BI40"/>
<evidence type="ECO:0000256" key="1">
    <source>
        <dbReference type="SAM" id="MobiDB-lite"/>
    </source>
</evidence>
<protein>
    <submittedName>
        <fullName evidence="2">Uncharacterized protein</fullName>
    </submittedName>
</protein>
<feature type="compositionally biased region" description="Pro residues" evidence="1">
    <location>
        <begin position="260"/>
        <end position="278"/>
    </location>
</feature>
<reference evidence="2" key="2">
    <citation type="submission" date="2020-10" db="EMBL/GenBank/DDBJ databases">
        <authorList>
            <person name="Scholz U."/>
            <person name="Mascher M."/>
            <person name="Fiebig A."/>
        </authorList>
    </citation>
    <scope>NUCLEOTIDE SEQUENCE [LARGE SCALE GENOMIC DNA]</scope>
    <source>
        <strain evidence="2">cv. Morex</strain>
    </source>
</reference>
<evidence type="ECO:0000313" key="3">
    <source>
        <dbReference type="Proteomes" id="UP000011116"/>
    </source>
</evidence>
<feature type="region of interest" description="Disordered" evidence="1">
    <location>
        <begin position="251"/>
        <end position="281"/>
    </location>
</feature>
<evidence type="ECO:0000313" key="2">
    <source>
        <dbReference type="EnsemblPlants" id="HORVU.MOREX.r3.7HG0642420.1.CDS1"/>
    </source>
</evidence>
<reference evidence="2" key="3">
    <citation type="submission" date="2022-01" db="UniProtKB">
        <authorList>
            <consortium name="EnsemblPlants"/>
        </authorList>
    </citation>
    <scope>IDENTIFICATION</scope>
    <source>
        <strain evidence="2">subsp. vulgare</strain>
    </source>
</reference>
<organism evidence="2 3">
    <name type="scientific">Hordeum vulgare subsp. vulgare</name>
    <name type="common">Domesticated barley</name>
    <dbReference type="NCBI Taxonomy" id="112509"/>
    <lineage>
        <taxon>Eukaryota</taxon>
        <taxon>Viridiplantae</taxon>
        <taxon>Streptophyta</taxon>
        <taxon>Embryophyta</taxon>
        <taxon>Tracheophyta</taxon>
        <taxon>Spermatophyta</taxon>
        <taxon>Magnoliopsida</taxon>
        <taxon>Liliopsida</taxon>
        <taxon>Poales</taxon>
        <taxon>Poaceae</taxon>
        <taxon>BOP clade</taxon>
        <taxon>Pooideae</taxon>
        <taxon>Triticodae</taxon>
        <taxon>Triticeae</taxon>
        <taxon>Hordeinae</taxon>
        <taxon>Hordeum</taxon>
    </lineage>
</organism>
<feature type="compositionally biased region" description="Basic residues" evidence="1">
    <location>
        <begin position="84"/>
        <end position="94"/>
    </location>
</feature>
<feature type="region of interest" description="Disordered" evidence="1">
    <location>
        <begin position="60"/>
        <end position="128"/>
    </location>
</feature>
<accession>A0A8I7BI40</accession>
<dbReference type="Gramene" id="HORVU.MOREX.r3.7HG0642420.1">
    <property type="protein sequence ID" value="HORVU.MOREX.r3.7HG0642420.1.CDS1"/>
    <property type="gene ID" value="HORVU.MOREX.r3.7HG0642420"/>
</dbReference>
<feature type="region of interest" description="Disordered" evidence="1">
    <location>
        <begin position="200"/>
        <end position="239"/>
    </location>
</feature>
<feature type="compositionally biased region" description="Basic and acidic residues" evidence="1">
    <location>
        <begin position="329"/>
        <end position="339"/>
    </location>
</feature>
<feature type="region of interest" description="Disordered" evidence="1">
    <location>
        <begin position="306"/>
        <end position="351"/>
    </location>
</feature>
<feature type="compositionally biased region" description="Polar residues" evidence="1">
    <location>
        <begin position="109"/>
        <end position="121"/>
    </location>
</feature>
<reference evidence="3" key="1">
    <citation type="journal article" date="2012" name="Nature">
        <title>A physical, genetic and functional sequence assembly of the barley genome.</title>
        <authorList>
            <consortium name="The International Barley Genome Sequencing Consortium"/>
            <person name="Mayer K.F."/>
            <person name="Waugh R."/>
            <person name="Brown J.W."/>
            <person name="Schulman A."/>
            <person name="Langridge P."/>
            <person name="Platzer M."/>
            <person name="Fincher G.B."/>
            <person name="Muehlbauer G.J."/>
            <person name="Sato K."/>
            <person name="Close T.J."/>
            <person name="Wise R.P."/>
            <person name="Stein N."/>
        </authorList>
    </citation>
    <scope>NUCLEOTIDE SEQUENCE [LARGE SCALE GENOMIC DNA]</scope>
    <source>
        <strain evidence="3">cv. Morex</strain>
    </source>
</reference>
<dbReference type="EnsemblPlants" id="HORVU.MOREX.r3.7HG0642420.1">
    <property type="protein sequence ID" value="HORVU.MOREX.r3.7HG0642420.1.CDS1"/>
    <property type="gene ID" value="HORVU.MOREX.r3.7HG0642420"/>
</dbReference>
<sequence>MKEMIRTNTFYFHSLHVISTCYAREKDKDITERERGENMAGDLSSLAFAFARFIQRESHRRRFPRSQEHRAARRRHGLGVNSGPRRRSFTRNNRRRGDARHSNHPVHQAGTSAPVATNVTGPGTPPTAFSIPPMEWLVAGPSAPFLGEEELLPWQAPPPLPPYCLQHLPCPAHTGAPPRLPSPMRSDELPEHFFPPGYGPIPELPSPTPAAEELHGTPIPDLPSPTPPAAETGNYPGVPDLNLVIKVEEEEIEGHGSSSTPPPPPSSAALPLPPTPPPEARRILRQFAAAMAQNRAAVRGAWSPATLGLAGAPGESSSGRSLAAAQAAPDREEDGHRSGEPAWRGVVHQIE</sequence>
<dbReference type="Proteomes" id="UP000011116">
    <property type="component" value="Chromosome 7H"/>
</dbReference>
<keyword evidence="3" id="KW-1185">Reference proteome</keyword>